<reference evidence="8 9" key="1">
    <citation type="submission" date="2014-12" db="EMBL/GenBank/DDBJ databases">
        <title>Draft genome sequences of 29 type strains of Enterococci.</title>
        <authorList>
            <person name="Zhong Z."/>
            <person name="Sun Z."/>
            <person name="Liu W."/>
            <person name="Zhang W."/>
            <person name="Zhang H."/>
        </authorList>
    </citation>
    <scope>NUCLEOTIDE SEQUENCE [LARGE SCALE GENOMIC DNA]</scope>
    <source>
        <strain evidence="8 9">DSM 17029</strain>
    </source>
</reference>
<dbReference type="GO" id="GO:0046872">
    <property type="term" value="F:metal ion binding"/>
    <property type="evidence" value="ECO:0007669"/>
    <property type="project" value="UniProtKB-KW"/>
</dbReference>
<comment type="caution">
    <text evidence="8">The sequence shown here is derived from an EMBL/GenBank/DDBJ whole genome shotgun (WGS) entry which is preliminary data.</text>
</comment>
<dbReference type="Gene3D" id="2.102.10.10">
    <property type="entry name" value="Rieske [2Fe-2S] iron-sulphur domain"/>
    <property type="match status" value="1"/>
</dbReference>
<evidence type="ECO:0000256" key="1">
    <source>
        <dbReference type="ARBA" id="ARBA00022714"/>
    </source>
</evidence>
<keyword evidence="2" id="KW-0479">Metal-binding</keyword>
<feature type="domain" description="Rieske" evidence="7">
    <location>
        <begin position="1"/>
        <end position="94"/>
    </location>
</feature>
<dbReference type="InterPro" id="IPR036922">
    <property type="entry name" value="Rieske_2Fe-2S_sf"/>
</dbReference>
<accession>A0A1L8RE31</accession>
<evidence type="ECO:0000259" key="7">
    <source>
        <dbReference type="PROSITE" id="PS51296"/>
    </source>
</evidence>
<dbReference type="EMBL" id="JXKH01000005">
    <property type="protein sequence ID" value="OJG18008.1"/>
    <property type="molecule type" value="Genomic_DNA"/>
</dbReference>
<keyword evidence="9" id="KW-1185">Reference proteome</keyword>
<dbReference type="PROSITE" id="PS51296">
    <property type="entry name" value="RIESKE"/>
    <property type="match status" value="1"/>
</dbReference>
<proteinExistence type="predicted"/>
<evidence type="ECO:0000313" key="8">
    <source>
        <dbReference type="EMBL" id="OJG18008.1"/>
    </source>
</evidence>
<keyword evidence="3" id="KW-0560">Oxidoreductase</keyword>
<keyword evidence="5" id="KW-0411">Iron-sulfur</keyword>
<keyword evidence="4" id="KW-0408">Iron</keyword>
<dbReference type="STRING" id="214095.RU97_GL002081"/>
<protein>
    <recommendedName>
        <fullName evidence="7">Rieske domain-containing protein</fullName>
    </recommendedName>
</protein>
<dbReference type="AlphaFoldDB" id="A0A1L8RE31"/>
<name>A0A1L8RE31_9ENTE</name>
<evidence type="ECO:0000313" key="9">
    <source>
        <dbReference type="Proteomes" id="UP000181884"/>
    </source>
</evidence>
<dbReference type="GO" id="GO:0008942">
    <property type="term" value="F:nitrite reductase [NAD(P)H] activity"/>
    <property type="evidence" value="ECO:0007669"/>
    <property type="project" value="InterPro"/>
</dbReference>
<organism evidence="8 9">
    <name type="scientific">Enterococcus canis</name>
    <dbReference type="NCBI Taxonomy" id="214095"/>
    <lineage>
        <taxon>Bacteria</taxon>
        <taxon>Bacillati</taxon>
        <taxon>Bacillota</taxon>
        <taxon>Bacilli</taxon>
        <taxon>Lactobacillales</taxon>
        <taxon>Enterococcaceae</taxon>
        <taxon>Enterococcus</taxon>
    </lineage>
</organism>
<dbReference type="GO" id="GO:0051537">
    <property type="term" value="F:2 iron, 2 sulfur cluster binding"/>
    <property type="evidence" value="ECO:0007669"/>
    <property type="project" value="UniProtKB-KW"/>
</dbReference>
<dbReference type="SUPFAM" id="SSF50022">
    <property type="entry name" value="ISP domain"/>
    <property type="match status" value="1"/>
</dbReference>
<dbReference type="Pfam" id="PF13806">
    <property type="entry name" value="Rieske_2"/>
    <property type="match status" value="1"/>
</dbReference>
<evidence type="ECO:0000256" key="5">
    <source>
        <dbReference type="ARBA" id="ARBA00023014"/>
    </source>
</evidence>
<dbReference type="GO" id="GO:0016705">
    <property type="term" value="F:oxidoreductase activity, acting on paired donors, with incorporation or reduction of molecular oxygen"/>
    <property type="evidence" value="ECO:0007669"/>
    <property type="project" value="UniProtKB-ARBA"/>
</dbReference>
<gene>
    <name evidence="8" type="ORF">RU97_GL002081</name>
</gene>
<sequence length="99" mass="10839">MTEVTKLMPKVGRSVVVNGQKIAVFQMSNGEIAALEDYCPLTNGPILEGTVSGHYVYEPMRDYKISLLDGQIQEPDEGQVKVYPVSIQDGVVIIEGIDL</sequence>
<evidence type="ECO:0000256" key="6">
    <source>
        <dbReference type="ARBA" id="ARBA00023063"/>
    </source>
</evidence>
<evidence type="ECO:0000256" key="4">
    <source>
        <dbReference type="ARBA" id="ARBA00023004"/>
    </source>
</evidence>
<evidence type="ECO:0000256" key="2">
    <source>
        <dbReference type="ARBA" id="ARBA00022723"/>
    </source>
</evidence>
<keyword evidence="6" id="KW-0534">Nitrate assimilation</keyword>
<dbReference type="GO" id="GO:0042128">
    <property type="term" value="P:nitrate assimilation"/>
    <property type="evidence" value="ECO:0007669"/>
    <property type="project" value="UniProtKB-KW"/>
</dbReference>
<dbReference type="Proteomes" id="UP000181884">
    <property type="component" value="Unassembled WGS sequence"/>
</dbReference>
<dbReference type="GO" id="GO:0004497">
    <property type="term" value="F:monooxygenase activity"/>
    <property type="evidence" value="ECO:0007669"/>
    <property type="project" value="UniProtKB-ARBA"/>
</dbReference>
<dbReference type="InterPro" id="IPR017941">
    <property type="entry name" value="Rieske_2Fe-2S"/>
</dbReference>
<keyword evidence="1" id="KW-0001">2Fe-2S</keyword>
<dbReference type="InterPro" id="IPR012748">
    <property type="entry name" value="Rieske-like_NirD"/>
</dbReference>
<evidence type="ECO:0000256" key="3">
    <source>
        <dbReference type="ARBA" id="ARBA00023002"/>
    </source>
</evidence>